<feature type="transmembrane region" description="Helical" evidence="2">
    <location>
        <begin position="711"/>
        <end position="728"/>
    </location>
</feature>
<dbReference type="EMBL" id="BAAFSV010000003">
    <property type="protein sequence ID" value="GAB1316457.1"/>
    <property type="molecule type" value="Genomic_DNA"/>
</dbReference>
<feature type="region of interest" description="Disordered" evidence="1">
    <location>
        <begin position="754"/>
        <end position="798"/>
    </location>
</feature>
<proteinExistence type="predicted"/>
<keyword evidence="2" id="KW-0812">Transmembrane</keyword>
<feature type="transmembrane region" description="Helical" evidence="2">
    <location>
        <begin position="641"/>
        <end position="664"/>
    </location>
</feature>
<evidence type="ECO:0000256" key="1">
    <source>
        <dbReference type="SAM" id="MobiDB-lite"/>
    </source>
</evidence>
<protein>
    <submittedName>
        <fullName evidence="3">Uncharacterized protein</fullName>
    </submittedName>
</protein>
<feature type="transmembrane region" description="Helical" evidence="2">
    <location>
        <begin position="208"/>
        <end position="233"/>
    </location>
</feature>
<dbReference type="GeneID" id="98177410"/>
<dbReference type="Proteomes" id="UP001628179">
    <property type="component" value="Unassembled WGS sequence"/>
</dbReference>
<feature type="transmembrane region" description="Helical" evidence="2">
    <location>
        <begin position="239"/>
        <end position="258"/>
    </location>
</feature>
<feature type="transmembrane region" description="Helical" evidence="2">
    <location>
        <begin position="586"/>
        <end position="612"/>
    </location>
</feature>
<sequence length="798" mass="88469">MVHFPPLLAAVTMRGLTLVNLIWFIPAANSQQATFNRIEEAIPQLTEIPEPLAYNPVGGLDFRVCCLQAVRESYRLNSDSRQLEAAIPENELVPFLQVDPSLFPLPEDRFPCGANYEDDQDGTDPVQVPYRWCAANCPGWQRSHNREVSQWIQPFVGYILPAAVFALSVPRKRMLNIPDGLFPNKVDAVTNKFREIRNAEGVFDHAQVGVFGVVTILLIVLDIIFRAALAALIGFIDTLLWTAMVFSTAAPMILSGLYEANVDRQVISFVKRHTGSADEKASSKNPKNPPARSPSDVESAPKKEQEDCRAAHRIHLLYAVLVGNLAIVEPSSPNGTKETSSEPPRASADAWSDIDHLVELFKNSQLPGRERSELEVTRNRLHTMLGSQARFGVTVAAALCFFLGSFLVNVIGNLEDLGNNDTSHALAFGEWWMTIPFVAIVAGCLLAGNNPNTLAGIMSGLNFPAGQVRRAVTATTSTSDGSKHPGSPPLWSIEFFRNVVMPSLFGDVYEPVWMWERGRNKRRWIEKVQGTYAKEPTGFTSVFFRHRNTEIPATTVLEWLAIFFLVVALLLIPFTLAFLTSYYTPIIGLGCRSFTFVLYFLFQSLLSILWLIDFKGSRNTFARGPTPTKDDRLIRSKPGKWIFGVLFGVCFFFSVFSALGGTFMQIAGVYRNCKCLVPMAHWSNPDNFVVVLSTNSRDDIRYAEQYWRNNGIAAIVLLAIVCYSGWWYQRHWRLQLSEAINGVIDEAESAKANGSHVVAESGEKPKDTTTNNTPEKGPVVAATPAAEGEAITPAARSV</sequence>
<evidence type="ECO:0000256" key="2">
    <source>
        <dbReference type="SAM" id="Phobius"/>
    </source>
</evidence>
<feature type="transmembrane region" description="Helical" evidence="2">
    <location>
        <begin position="389"/>
        <end position="411"/>
    </location>
</feature>
<feature type="transmembrane region" description="Helical" evidence="2">
    <location>
        <begin position="431"/>
        <end position="448"/>
    </location>
</feature>
<feature type="transmembrane region" description="Helical" evidence="2">
    <location>
        <begin position="556"/>
        <end position="580"/>
    </location>
</feature>
<keyword evidence="2" id="KW-0472">Membrane</keyword>
<evidence type="ECO:0000313" key="3">
    <source>
        <dbReference type="EMBL" id="GAB1316457.1"/>
    </source>
</evidence>
<comment type="caution">
    <text evidence="3">The sequence shown here is derived from an EMBL/GenBank/DDBJ whole genome shotgun (WGS) entry which is preliminary data.</text>
</comment>
<keyword evidence="4" id="KW-1185">Reference proteome</keyword>
<gene>
    <name evidence="3" type="ORF">MFIFM68171_06667</name>
</gene>
<name>A0ABQ0GFB5_9PEZI</name>
<dbReference type="RefSeq" id="XP_070918188.1">
    <property type="nucleotide sequence ID" value="XM_071062087.1"/>
</dbReference>
<keyword evidence="2" id="KW-1133">Transmembrane helix</keyword>
<organism evidence="3 4">
    <name type="scientific">Madurella fahalii</name>
    <dbReference type="NCBI Taxonomy" id="1157608"/>
    <lineage>
        <taxon>Eukaryota</taxon>
        <taxon>Fungi</taxon>
        <taxon>Dikarya</taxon>
        <taxon>Ascomycota</taxon>
        <taxon>Pezizomycotina</taxon>
        <taxon>Sordariomycetes</taxon>
        <taxon>Sordariomycetidae</taxon>
        <taxon>Sordariales</taxon>
        <taxon>Sordariales incertae sedis</taxon>
        <taxon>Madurella</taxon>
    </lineage>
</organism>
<reference evidence="3 4" key="1">
    <citation type="submission" date="2024-09" db="EMBL/GenBank/DDBJ databases">
        <title>Itraconazole resistance in Madurella fahalii resulting from another homologue of gene encoding cytochrome P450 14-alpha sterol demethylase (CYP51).</title>
        <authorList>
            <person name="Yoshioka I."/>
            <person name="Fahal A.H."/>
            <person name="Kaneko S."/>
            <person name="Yaguchi T."/>
        </authorList>
    </citation>
    <scope>NUCLEOTIDE SEQUENCE [LARGE SCALE GENOMIC DNA]</scope>
    <source>
        <strain evidence="3 4">IFM 68171</strain>
    </source>
</reference>
<accession>A0ABQ0GFB5</accession>
<feature type="region of interest" description="Disordered" evidence="1">
    <location>
        <begin position="277"/>
        <end position="304"/>
    </location>
</feature>
<evidence type="ECO:0000313" key="4">
    <source>
        <dbReference type="Proteomes" id="UP001628179"/>
    </source>
</evidence>